<dbReference type="GeneID" id="105162659"/>
<feature type="domain" description="Cyclin C-terminal" evidence="1">
    <location>
        <begin position="129"/>
        <end position="190"/>
    </location>
</feature>
<sequence>MDFDDDDFHLENPFSNSNDDGTSFPLRLFHTETAHMPSNTYIQTLSTAPRLRRRRWRIVSLIQYCSLNFDPFSSYLAINYMDRFLSTSRYCIPLVFCSAGWEAMDLESCCCFLRFLSFEDEEDGVFYFSFSDIKLLEFKPSIISASALLSAAYELFPLQLPCSRNSISSCEYVDKDDLFNCYYRMQQAVVATMDDYESMVEMGSCTPKNVLDAQCISSSSSENKQISVIENGESRGLKRRKTSDCS</sequence>
<dbReference type="InterPro" id="IPR036915">
    <property type="entry name" value="Cyclin-like_sf"/>
</dbReference>
<reference evidence="3" key="1">
    <citation type="submission" date="2025-08" db="UniProtKB">
        <authorList>
            <consortium name="RefSeq"/>
        </authorList>
    </citation>
    <scope>IDENTIFICATION</scope>
</reference>
<evidence type="ECO:0000313" key="3">
    <source>
        <dbReference type="RefSeq" id="XP_020549674.1"/>
    </source>
</evidence>
<dbReference type="AlphaFoldDB" id="A0A8M8V0A6"/>
<proteinExistence type="predicted"/>
<name>A0A8M8V0A6_SESIN</name>
<keyword evidence="2" id="KW-1185">Reference proteome</keyword>
<dbReference type="Proteomes" id="UP000504604">
    <property type="component" value="Linkage group LG5"/>
</dbReference>
<dbReference type="CDD" id="cd20544">
    <property type="entry name" value="CYCLIN_AtCycD-like_rpt2"/>
    <property type="match status" value="1"/>
</dbReference>
<dbReference type="Pfam" id="PF02984">
    <property type="entry name" value="Cyclin_C"/>
    <property type="match status" value="1"/>
</dbReference>
<dbReference type="SUPFAM" id="SSF47954">
    <property type="entry name" value="Cyclin-like"/>
    <property type="match status" value="1"/>
</dbReference>
<dbReference type="Gene3D" id="1.10.472.10">
    <property type="entry name" value="Cyclin-like"/>
    <property type="match status" value="1"/>
</dbReference>
<gene>
    <name evidence="3" type="primary">LOC105162659</name>
</gene>
<accession>A0A8M8V0A6</accession>
<evidence type="ECO:0000259" key="1">
    <source>
        <dbReference type="Pfam" id="PF02984"/>
    </source>
</evidence>
<protein>
    <submittedName>
        <fullName evidence="3">Cyclin-D6-1 isoform X2</fullName>
    </submittedName>
</protein>
<evidence type="ECO:0000313" key="2">
    <source>
        <dbReference type="Proteomes" id="UP000504604"/>
    </source>
</evidence>
<organism evidence="2 3">
    <name type="scientific">Sesamum indicum</name>
    <name type="common">Oriental sesame</name>
    <name type="synonym">Sesamum orientale</name>
    <dbReference type="NCBI Taxonomy" id="4182"/>
    <lineage>
        <taxon>Eukaryota</taxon>
        <taxon>Viridiplantae</taxon>
        <taxon>Streptophyta</taxon>
        <taxon>Embryophyta</taxon>
        <taxon>Tracheophyta</taxon>
        <taxon>Spermatophyta</taxon>
        <taxon>Magnoliopsida</taxon>
        <taxon>eudicotyledons</taxon>
        <taxon>Gunneridae</taxon>
        <taxon>Pentapetalae</taxon>
        <taxon>asterids</taxon>
        <taxon>lamiids</taxon>
        <taxon>Lamiales</taxon>
        <taxon>Pedaliaceae</taxon>
        <taxon>Sesamum</taxon>
    </lineage>
</organism>
<dbReference type="RefSeq" id="XP_020549674.1">
    <property type="nucleotide sequence ID" value="XM_020694015.1"/>
</dbReference>
<dbReference type="InterPro" id="IPR004367">
    <property type="entry name" value="Cyclin_C-dom"/>
</dbReference>